<sequence>MNDKGLIGHFPFSGHEVSRLKPGSPMAARFRRQTAFGRLENLFKTGRTVN</sequence>
<dbReference type="EMBL" id="CP071796">
    <property type="protein sequence ID" value="QTD44847.1"/>
    <property type="molecule type" value="Genomic_DNA"/>
</dbReference>
<proteinExistence type="predicted"/>
<gene>
    <name evidence="1" type="ORF">J1M35_17610</name>
</gene>
<protein>
    <submittedName>
        <fullName evidence="1">Uncharacterized protein</fullName>
    </submittedName>
</protein>
<keyword evidence="2" id="KW-1185">Reference proteome</keyword>
<reference evidence="1" key="1">
    <citation type="submission" date="2021-03" db="EMBL/GenBank/DDBJ databases">
        <title>Ottowia sp. 27C isolated from the cloaca of a Giant Asian pond turtle (Heosemys grandis).</title>
        <authorList>
            <person name="Spergser J."/>
            <person name="Busse H.-J."/>
        </authorList>
    </citation>
    <scope>NUCLEOTIDE SEQUENCE</scope>
    <source>
        <strain evidence="1">27C</strain>
    </source>
</reference>
<evidence type="ECO:0000313" key="2">
    <source>
        <dbReference type="Proteomes" id="UP000663903"/>
    </source>
</evidence>
<name>A0A975CFH5_9BURK</name>
<dbReference type="AlphaFoldDB" id="A0A975CFH5"/>
<dbReference type="RefSeq" id="WP_208008478.1">
    <property type="nucleotide sequence ID" value="NZ_CP071796.1"/>
</dbReference>
<organism evidence="1 2">
    <name type="scientific">Ottowia testudinis</name>
    <dbReference type="NCBI Taxonomy" id="2816950"/>
    <lineage>
        <taxon>Bacteria</taxon>
        <taxon>Pseudomonadati</taxon>
        <taxon>Pseudomonadota</taxon>
        <taxon>Betaproteobacteria</taxon>
        <taxon>Burkholderiales</taxon>
        <taxon>Comamonadaceae</taxon>
        <taxon>Ottowia</taxon>
    </lineage>
</organism>
<dbReference type="Proteomes" id="UP000663903">
    <property type="component" value="Chromosome"/>
</dbReference>
<evidence type="ECO:0000313" key="1">
    <source>
        <dbReference type="EMBL" id="QTD44847.1"/>
    </source>
</evidence>
<accession>A0A975CFH5</accession>
<dbReference type="KEGG" id="otd:J1M35_17610"/>